<gene>
    <name evidence="1" type="ORF">ABFB10_05150</name>
</gene>
<dbReference type="RefSeq" id="WP_347165685.1">
    <property type="nucleotide sequence ID" value="NZ_JBDNCH010000002.1"/>
</dbReference>
<proteinExistence type="predicted"/>
<reference evidence="1 2" key="1">
    <citation type="submission" date="2024-05" db="EMBL/GenBank/DDBJ databases">
        <title>Genome sequence of Ponticoccus litoralis KCCM 90028.</title>
        <authorList>
            <person name="Kim J.M."/>
            <person name="Lee J.K."/>
            <person name="Choi B.J."/>
            <person name="Bayburt H."/>
            <person name="Baek J.H."/>
            <person name="Jeon C.O."/>
        </authorList>
    </citation>
    <scope>NUCLEOTIDE SEQUENCE [LARGE SCALE GENOMIC DNA]</scope>
    <source>
        <strain evidence="1 2">KCCM 90028</strain>
    </source>
</reference>
<evidence type="ECO:0000313" key="1">
    <source>
        <dbReference type="EMBL" id="MEN9060508.1"/>
    </source>
</evidence>
<keyword evidence="2" id="KW-1185">Reference proteome</keyword>
<dbReference type="EMBL" id="JBDNCH010000002">
    <property type="protein sequence ID" value="MEN9060508.1"/>
    <property type="molecule type" value="Genomic_DNA"/>
</dbReference>
<comment type="caution">
    <text evidence="1">The sequence shown here is derived from an EMBL/GenBank/DDBJ whole genome shotgun (WGS) entry which is preliminary data.</text>
</comment>
<protein>
    <submittedName>
        <fullName evidence="1">Uncharacterized protein</fullName>
    </submittedName>
</protein>
<organism evidence="1 2">
    <name type="scientific">Ponticoccus litoralis</name>
    <dbReference type="NCBI Taxonomy" id="422297"/>
    <lineage>
        <taxon>Bacteria</taxon>
        <taxon>Pseudomonadati</taxon>
        <taxon>Pseudomonadota</taxon>
        <taxon>Alphaproteobacteria</taxon>
        <taxon>Rhodobacterales</taxon>
        <taxon>Roseobacteraceae</taxon>
        <taxon>Ponticoccus</taxon>
    </lineage>
</organism>
<name>A0AAW9SI80_9RHOB</name>
<dbReference type="Proteomes" id="UP001428774">
    <property type="component" value="Unassembled WGS sequence"/>
</dbReference>
<evidence type="ECO:0000313" key="2">
    <source>
        <dbReference type="Proteomes" id="UP001428774"/>
    </source>
</evidence>
<accession>A0AAW9SI80</accession>
<dbReference type="AlphaFoldDB" id="A0AAW9SI80"/>
<sequence>MKLLRLMLSIVLIAGALWVIVIEQMAGASANAFVNAPMVTIRANTYR</sequence>